<dbReference type="SUPFAM" id="SSF52151">
    <property type="entry name" value="FabD/lysophospholipase-like"/>
    <property type="match status" value="1"/>
</dbReference>
<dbReference type="GO" id="GO:0004620">
    <property type="term" value="F:phospholipase activity"/>
    <property type="evidence" value="ECO:0007669"/>
    <property type="project" value="TreeGrafter"/>
</dbReference>
<dbReference type="GO" id="GO:0047372">
    <property type="term" value="F:monoacylglycerol lipase activity"/>
    <property type="evidence" value="ECO:0007669"/>
    <property type="project" value="TreeGrafter"/>
</dbReference>
<dbReference type="Proteomes" id="UP001151287">
    <property type="component" value="Unassembled WGS sequence"/>
</dbReference>
<sequence length="179" mass="19783">MSQVSREIVLGNKEHFPVEPTNYNKFLVISLGTGSNKSTQKKFSAAEASNLGVLGWAWDKNNGTSPIIDIFSYANADMVDIHVAVLFQALQSEDKYLRIQHDALPGTLASMDNSSLENMDKLIQIGKDLLDAPVSTVNLETGIFEPDRKAPCTNAQMLTKFAEKLSVERKIRGRVPARM</sequence>
<dbReference type="EMBL" id="JAMQYH010000005">
    <property type="protein sequence ID" value="KAJ1685818.1"/>
    <property type="molecule type" value="Genomic_DNA"/>
</dbReference>
<dbReference type="AlphaFoldDB" id="A0A9Q0C215"/>
<accession>A0A9Q0C215</accession>
<gene>
    <name evidence="1" type="ORF">LUZ63_017208</name>
</gene>
<dbReference type="OrthoDB" id="675774at2759"/>
<evidence type="ECO:0000313" key="1">
    <source>
        <dbReference type="EMBL" id="KAJ1685818.1"/>
    </source>
</evidence>
<keyword evidence="2" id="KW-1185">Reference proteome</keyword>
<protein>
    <submittedName>
        <fullName evidence="1">Uncharacterized protein</fullName>
    </submittedName>
</protein>
<dbReference type="InterPro" id="IPR016035">
    <property type="entry name" value="Acyl_Trfase/lysoPLipase"/>
</dbReference>
<name>A0A9Q0C215_9POAL</name>
<dbReference type="PANTHER" id="PTHR32176:SF103">
    <property type="entry name" value="OS08G0376550 PROTEIN"/>
    <property type="match status" value="1"/>
</dbReference>
<dbReference type="PANTHER" id="PTHR32176">
    <property type="entry name" value="XYLOSE ISOMERASE"/>
    <property type="match status" value="1"/>
</dbReference>
<dbReference type="Gene3D" id="3.40.1090.10">
    <property type="entry name" value="Cytosolic phospholipase A2 catalytic domain"/>
    <property type="match status" value="1"/>
</dbReference>
<comment type="caution">
    <text evidence="1">The sequence shown here is derived from an EMBL/GenBank/DDBJ whole genome shotgun (WGS) entry which is preliminary data.</text>
</comment>
<proteinExistence type="predicted"/>
<organism evidence="1 2">
    <name type="scientific">Rhynchospora breviuscula</name>
    <dbReference type="NCBI Taxonomy" id="2022672"/>
    <lineage>
        <taxon>Eukaryota</taxon>
        <taxon>Viridiplantae</taxon>
        <taxon>Streptophyta</taxon>
        <taxon>Embryophyta</taxon>
        <taxon>Tracheophyta</taxon>
        <taxon>Spermatophyta</taxon>
        <taxon>Magnoliopsida</taxon>
        <taxon>Liliopsida</taxon>
        <taxon>Poales</taxon>
        <taxon>Cyperaceae</taxon>
        <taxon>Cyperoideae</taxon>
        <taxon>Rhynchosporeae</taxon>
        <taxon>Rhynchospora</taxon>
    </lineage>
</organism>
<reference evidence="1" key="1">
    <citation type="journal article" date="2022" name="Cell">
        <title>Repeat-based holocentromeres influence genome architecture and karyotype evolution.</title>
        <authorList>
            <person name="Hofstatter P.G."/>
            <person name="Thangavel G."/>
            <person name="Lux T."/>
            <person name="Neumann P."/>
            <person name="Vondrak T."/>
            <person name="Novak P."/>
            <person name="Zhang M."/>
            <person name="Costa L."/>
            <person name="Castellani M."/>
            <person name="Scott A."/>
            <person name="Toegelov H."/>
            <person name="Fuchs J."/>
            <person name="Mata-Sucre Y."/>
            <person name="Dias Y."/>
            <person name="Vanzela A.L.L."/>
            <person name="Huettel B."/>
            <person name="Almeida C.C.S."/>
            <person name="Simkova H."/>
            <person name="Souza G."/>
            <person name="Pedrosa-Harand A."/>
            <person name="Macas J."/>
            <person name="Mayer K.F.X."/>
            <person name="Houben A."/>
            <person name="Marques A."/>
        </authorList>
    </citation>
    <scope>NUCLEOTIDE SEQUENCE</scope>
    <source>
        <strain evidence="1">RhyBre1mFocal</strain>
    </source>
</reference>
<evidence type="ECO:0000313" key="2">
    <source>
        <dbReference type="Proteomes" id="UP001151287"/>
    </source>
</evidence>